<name>A0A1I3JGA8_9RHOB</name>
<dbReference type="AlphaFoldDB" id="A0A1I3JGA8"/>
<proteinExistence type="predicted"/>
<dbReference type="InterPro" id="IPR009739">
    <property type="entry name" value="LprI-like_N"/>
</dbReference>
<dbReference type="Gene3D" id="1.20.1270.180">
    <property type="match status" value="1"/>
</dbReference>
<dbReference type="Pfam" id="PF07007">
    <property type="entry name" value="LprI"/>
    <property type="match status" value="1"/>
</dbReference>
<accession>A0A1I3JGA8</accession>
<dbReference type="PANTHER" id="PTHR39176:SF1">
    <property type="entry name" value="PERIPLASMIC PROTEIN"/>
    <property type="match status" value="1"/>
</dbReference>
<dbReference type="STRING" id="588602.SAMN04487991_0340"/>
<evidence type="ECO:0000259" key="2">
    <source>
        <dbReference type="Pfam" id="PF07007"/>
    </source>
</evidence>
<gene>
    <name evidence="3" type="ORF">SAMN04487991_0340</name>
</gene>
<dbReference type="EMBL" id="FORH01000001">
    <property type="protein sequence ID" value="SFI59008.1"/>
    <property type="molecule type" value="Genomic_DNA"/>
</dbReference>
<feature type="signal peptide" evidence="1">
    <location>
        <begin position="1"/>
        <end position="19"/>
    </location>
</feature>
<evidence type="ECO:0000313" key="3">
    <source>
        <dbReference type="EMBL" id="SFI59008.1"/>
    </source>
</evidence>
<dbReference type="PANTHER" id="PTHR39176">
    <property type="entry name" value="PERIPLASMIC PROTEIN-RELATED"/>
    <property type="match status" value="1"/>
</dbReference>
<reference evidence="4" key="1">
    <citation type="submission" date="2016-10" db="EMBL/GenBank/DDBJ databases">
        <authorList>
            <person name="Varghese N."/>
            <person name="Submissions S."/>
        </authorList>
    </citation>
    <scope>NUCLEOTIDE SEQUENCE [LARGE SCALE GENOMIC DNA]</scope>
    <source>
        <strain evidence="4">DSM 26471</strain>
    </source>
</reference>
<keyword evidence="1" id="KW-0732">Signal</keyword>
<sequence>MIRKALITLTFLLPSAAFSEGTDWGADCENAMTQRDMNLCAYEAWMRADEDLNDIYGWAMGVAKGRSEATAEALRTAQRAWIPYRDAACEAEGIMFEGGTIQPLILFTCKEHLTRQRTEEMRAVYEMN</sequence>
<keyword evidence="4" id="KW-1185">Reference proteome</keyword>
<feature type="domain" description="Lysozyme inhibitor LprI-like N-terminal" evidence="2">
    <location>
        <begin position="28"/>
        <end position="120"/>
    </location>
</feature>
<evidence type="ECO:0000256" key="1">
    <source>
        <dbReference type="SAM" id="SignalP"/>
    </source>
</evidence>
<dbReference type="Proteomes" id="UP000199630">
    <property type="component" value="Unassembled WGS sequence"/>
</dbReference>
<protein>
    <submittedName>
        <fullName evidence="3">Uncharacterized conserved protein YecT, DUF1311 family</fullName>
    </submittedName>
</protein>
<organism evidence="3 4">
    <name type="scientific">Celeribacter neptunius</name>
    <dbReference type="NCBI Taxonomy" id="588602"/>
    <lineage>
        <taxon>Bacteria</taxon>
        <taxon>Pseudomonadati</taxon>
        <taxon>Pseudomonadota</taxon>
        <taxon>Alphaproteobacteria</taxon>
        <taxon>Rhodobacterales</taxon>
        <taxon>Roseobacteraceae</taxon>
        <taxon>Celeribacter</taxon>
    </lineage>
</organism>
<feature type="chain" id="PRO_5011704714" evidence="1">
    <location>
        <begin position="20"/>
        <end position="128"/>
    </location>
</feature>
<evidence type="ECO:0000313" key="4">
    <source>
        <dbReference type="Proteomes" id="UP000199630"/>
    </source>
</evidence>